<dbReference type="InterPro" id="IPR036704">
    <property type="entry name" value="RraA/RraA-like_sf"/>
</dbReference>
<evidence type="ECO:0000313" key="5">
    <source>
        <dbReference type="EMBL" id="GAA0314240.1"/>
    </source>
</evidence>
<dbReference type="PANTHER" id="PTHR33254">
    <property type="entry name" value="4-HYDROXY-4-METHYL-2-OXOGLUTARATE ALDOLASE 3-RELATED"/>
    <property type="match status" value="1"/>
</dbReference>
<dbReference type="InterPro" id="IPR005493">
    <property type="entry name" value="RraA/RraA-like"/>
</dbReference>
<dbReference type="Gene3D" id="3.50.30.40">
    <property type="entry name" value="Ribonuclease E inhibitor RraA/RraA-like"/>
    <property type="match status" value="1"/>
</dbReference>
<dbReference type="Proteomes" id="UP001501787">
    <property type="component" value="Unassembled WGS sequence"/>
</dbReference>
<dbReference type="EMBL" id="BAAAFR010000001">
    <property type="protein sequence ID" value="GAA0314240.1"/>
    <property type="molecule type" value="Genomic_DNA"/>
</dbReference>
<name>A0ABN0VQK3_9GAMM</name>
<dbReference type="RefSeq" id="WP_201503590.1">
    <property type="nucleotide sequence ID" value="NZ_BAAAFR010000001.1"/>
</dbReference>
<comment type="cofactor">
    <cofactor evidence="1">
        <name>a divalent metal cation</name>
        <dbReference type="ChEBI" id="CHEBI:60240"/>
    </cofactor>
</comment>
<comment type="caution">
    <text evidence="5">The sequence shown here is derived from an EMBL/GenBank/DDBJ whole genome shotgun (WGS) entry which is preliminary data.</text>
</comment>
<evidence type="ECO:0000256" key="1">
    <source>
        <dbReference type="ARBA" id="ARBA00001968"/>
    </source>
</evidence>
<keyword evidence="6" id="KW-1185">Reference proteome</keyword>
<gene>
    <name evidence="5" type="ORF">GCM10009129_09410</name>
</gene>
<proteinExistence type="predicted"/>
<evidence type="ECO:0000256" key="4">
    <source>
        <dbReference type="ARBA" id="ARBA00030169"/>
    </source>
</evidence>
<organism evidence="5 6">
    <name type="scientific">Psychrobacter aestuarii</name>
    <dbReference type="NCBI Taxonomy" id="556327"/>
    <lineage>
        <taxon>Bacteria</taxon>
        <taxon>Pseudomonadati</taxon>
        <taxon>Pseudomonadota</taxon>
        <taxon>Gammaproteobacteria</taxon>
        <taxon>Moraxellales</taxon>
        <taxon>Moraxellaceae</taxon>
        <taxon>Psychrobacter</taxon>
    </lineage>
</organism>
<protein>
    <recommendedName>
        <fullName evidence="2">Putative 4-hydroxy-4-methyl-2-oxoglutarate aldolase</fullName>
    </recommendedName>
    <alternativeName>
        <fullName evidence="3">Regulator of ribonuclease activity homolog</fullName>
    </alternativeName>
    <alternativeName>
        <fullName evidence="4">RraA-like protein</fullName>
    </alternativeName>
</protein>
<evidence type="ECO:0000256" key="3">
    <source>
        <dbReference type="ARBA" id="ARBA00029596"/>
    </source>
</evidence>
<dbReference type="CDD" id="cd16841">
    <property type="entry name" value="RraA_family"/>
    <property type="match status" value="1"/>
</dbReference>
<dbReference type="SUPFAM" id="SSF89562">
    <property type="entry name" value="RraA-like"/>
    <property type="match status" value="1"/>
</dbReference>
<dbReference type="Pfam" id="PF03737">
    <property type="entry name" value="RraA-like"/>
    <property type="match status" value="1"/>
</dbReference>
<accession>A0ABN0VQK3</accession>
<sequence length="228" mass="24245">MTIDTCSTDTAALIDAYAQLATSSIGHLTHAGYLPDIQPMVPCDNTVAGRVLTVTLTSTNTHVIRQALMDAAPRDVLCIDARVLEHTACWGALRSCAAIYEQLSAVIVLGQVTDSVQMRQLGLPVFAKGISAITTSNTKGNDAPAGMLGAAIDYQPAPDMDSVRIQTGDIAVMDADGVFVLAPDAAAQLLSECQDKHQQDDAKLQLFMEAYKNNTLTQLLAKLPPEMT</sequence>
<evidence type="ECO:0000256" key="2">
    <source>
        <dbReference type="ARBA" id="ARBA00016549"/>
    </source>
</evidence>
<evidence type="ECO:0000313" key="6">
    <source>
        <dbReference type="Proteomes" id="UP001501787"/>
    </source>
</evidence>
<reference evidence="5 6" key="1">
    <citation type="journal article" date="2019" name="Int. J. Syst. Evol. Microbiol.">
        <title>The Global Catalogue of Microorganisms (GCM) 10K type strain sequencing project: providing services to taxonomists for standard genome sequencing and annotation.</title>
        <authorList>
            <consortium name="The Broad Institute Genomics Platform"/>
            <consortium name="The Broad Institute Genome Sequencing Center for Infectious Disease"/>
            <person name="Wu L."/>
            <person name="Ma J."/>
        </authorList>
    </citation>
    <scope>NUCLEOTIDE SEQUENCE [LARGE SCALE GENOMIC DNA]</scope>
    <source>
        <strain evidence="5 6">JCM 16343</strain>
    </source>
</reference>
<dbReference type="PANTHER" id="PTHR33254:SF4">
    <property type="entry name" value="4-HYDROXY-4-METHYL-2-OXOGLUTARATE ALDOLASE 3-RELATED"/>
    <property type="match status" value="1"/>
</dbReference>